<dbReference type="AlphaFoldDB" id="A0A1I7Y449"/>
<dbReference type="WBParaSite" id="L893_g12534.t1">
    <property type="protein sequence ID" value="L893_g12534.t1"/>
    <property type="gene ID" value="L893_g12534"/>
</dbReference>
<name>A0A1I7Y449_9BILA</name>
<proteinExistence type="predicted"/>
<keyword evidence="1" id="KW-1185">Reference proteome</keyword>
<accession>A0A1I7Y449</accession>
<protein>
    <submittedName>
        <fullName evidence="2">F-box domain-containing protein</fullName>
    </submittedName>
</protein>
<evidence type="ECO:0000313" key="2">
    <source>
        <dbReference type="WBParaSite" id="L893_g12534.t1"/>
    </source>
</evidence>
<dbReference type="Proteomes" id="UP000095287">
    <property type="component" value="Unplaced"/>
</dbReference>
<reference evidence="2" key="1">
    <citation type="submission" date="2016-11" db="UniProtKB">
        <authorList>
            <consortium name="WormBaseParasite"/>
        </authorList>
    </citation>
    <scope>IDENTIFICATION</scope>
</reference>
<organism evidence="1 2">
    <name type="scientific">Steinernema glaseri</name>
    <dbReference type="NCBI Taxonomy" id="37863"/>
    <lineage>
        <taxon>Eukaryota</taxon>
        <taxon>Metazoa</taxon>
        <taxon>Ecdysozoa</taxon>
        <taxon>Nematoda</taxon>
        <taxon>Chromadorea</taxon>
        <taxon>Rhabditida</taxon>
        <taxon>Tylenchina</taxon>
        <taxon>Panagrolaimomorpha</taxon>
        <taxon>Strongyloidoidea</taxon>
        <taxon>Steinernematidae</taxon>
        <taxon>Steinernema</taxon>
    </lineage>
</organism>
<evidence type="ECO:0000313" key="1">
    <source>
        <dbReference type="Proteomes" id="UP000095287"/>
    </source>
</evidence>
<sequence length="302" mass="34785">MNRVPLLFCSSVYHLLEEKDLKSMTRLSTGSCSVDATSTLKKRRDLEVLLCQDEEGSDVSICVTHRHATVRPVFDLQFDRITKMEIYMPGFLRDVTQFSMERFRSDVLPVLRKIVVNCSFSCTSYNSDVLANALYEAFRDVYSFSKIEIRNSGEQRYEFMKTQLQSGVLRYAHICGAGWPRTLEKYFFPFVKSPMFKSLNVNDPGLQVNFDTVSAFFDGFFNRGIKEDCPTYLILSGTPSFPFEDLFKLYSEFAEEGLHAMGMGMLKKRWRRGNRQLELHYVLPQNLLGSTTPFLHCNGTLC</sequence>